<evidence type="ECO:0000313" key="2">
    <source>
        <dbReference type="WBParaSite" id="PSAMB.scaffold1756size28065.g14868.t1"/>
    </source>
</evidence>
<dbReference type="Proteomes" id="UP000887566">
    <property type="component" value="Unplaced"/>
</dbReference>
<keyword evidence="1" id="KW-1185">Reference proteome</keyword>
<proteinExistence type="predicted"/>
<dbReference type="InterPro" id="IPR036397">
    <property type="entry name" value="RNaseH_sf"/>
</dbReference>
<dbReference type="Gene3D" id="3.30.420.10">
    <property type="entry name" value="Ribonuclease H-like superfamily/Ribonuclease H"/>
    <property type="match status" value="1"/>
</dbReference>
<dbReference type="GO" id="GO:0003676">
    <property type="term" value="F:nucleic acid binding"/>
    <property type="evidence" value="ECO:0007669"/>
    <property type="project" value="InterPro"/>
</dbReference>
<dbReference type="AlphaFoldDB" id="A0A914VBN1"/>
<dbReference type="SUPFAM" id="SSF53098">
    <property type="entry name" value="Ribonuclease H-like"/>
    <property type="match status" value="1"/>
</dbReference>
<reference evidence="2" key="1">
    <citation type="submission" date="2022-11" db="UniProtKB">
        <authorList>
            <consortium name="WormBaseParasite"/>
        </authorList>
    </citation>
    <scope>IDENTIFICATION</scope>
</reference>
<accession>A0A914VBN1</accession>
<sequence length="306" mass="35274">MDAEKWRESGARPRNGWYSQAQRSQLPTIVEIADYQPSPAVISPWNSAKCRRGFDSSRTSIFTLRTRREDEWPTHDGKRLKSVIDIYQDNEELNFLICRRRHAGKSSDVRIIADPESFQLNFKWFLQEVKKGLPIVGFDIEGVTKKNYQDLCKRKPLLIGSLGAIVRHNIEHERPVLMQLSTFTGGTLLIRICRFATLPDELLLFLGDAKVLKVAADIFGTVTSLLWDVDPLEVFDERLTPTIEKALRKFVLLRFDESADALIGGSTWRRTRMSSVAEVDDETQFPYRKDILKRKELVCLLFFSYS</sequence>
<evidence type="ECO:0000313" key="1">
    <source>
        <dbReference type="Proteomes" id="UP000887566"/>
    </source>
</evidence>
<dbReference type="InterPro" id="IPR012337">
    <property type="entry name" value="RNaseH-like_sf"/>
</dbReference>
<organism evidence="1 2">
    <name type="scientific">Plectus sambesii</name>
    <dbReference type="NCBI Taxonomy" id="2011161"/>
    <lineage>
        <taxon>Eukaryota</taxon>
        <taxon>Metazoa</taxon>
        <taxon>Ecdysozoa</taxon>
        <taxon>Nematoda</taxon>
        <taxon>Chromadorea</taxon>
        <taxon>Plectida</taxon>
        <taxon>Plectina</taxon>
        <taxon>Plectoidea</taxon>
        <taxon>Plectidae</taxon>
        <taxon>Plectus</taxon>
    </lineage>
</organism>
<name>A0A914VBN1_9BILA</name>
<protein>
    <submittedName>
        <fullName evidence="2">3'-5' exonuclease domain-containing protein</fullName>
    </submittedName>
</protein>
<dbReference type="WBParaSite" id="PSAMB.scaffold1756size28065.g14868.t1">
    <property type="protein sequence ID" value="PSAMB.scaffold1756size28065.g14868.t1"/>
    <property type="gene ID" value="PSAMB.scaffold1756size28065.g14868"/>
</dbReference>